<feature type="site" description="Raises pKa of active site His" evidence="4">
    <location>
        <position position="150"/>
    </location>
</feature>
<feature type="active site" description="Proton donor" evidence="4">
    <location>
        <position position="114"/>
    </location>
</feature>
<dbReference type="HAMAP" id="MF_01930">
    <property type="entry name" value="PurN"/>
    <property type="match status" value="1"/>
</dbReference>
<dbReference type="PANTHER" id="PTHR43369">
    <property type="entry name" value="PHOSPHORIBOSYLGLYCINAMIDE FORMYLTRANSFERASE"/>
    <property type="match status" value="1"/>
</dbReference>
<dbReference type="CDD" id="cd08645">
    <property type="entry name" value="FMT_core_GART"/>
    <property type="match status" value="1"/>
</dbReference>
<feature type="binding site" evidence="4">
    <location>
        <begin position="95"/>
        <end position="98"/>
    </location>
    <ligand>
        <name>(6R)-10-formyltetrahydrofolate</name>
        <dbReference type="ChEBI" id="CHEBI:195366"/>
    </ligand>
</feature>
<dbReference type="GO" id="GO:0005829">
    <property type="term" value="C:cytosol"/>
    <property type="evidence" value="ECO:0007669"/>
    <property type="project" value="TreeGrafter"/>
</dbReference>
<evidence type="ECO:0000256" key="4">
    <source>
        <dbReference type="HAMAP-Rule" id="MF_01930"/>
    </source>
</evidence>
<reference evidence="7" key="1">
    <citation type="submission" date="2016-09" db="EMBL/GenBank/DDBJ databases">
        <title>Acidihalobacter prosperus F5.</title>
        <authorList>
            <person name="Khaleque H.N."/>
            <person name="Ramsay J.P."/>
            <person name="Kaksonen A.H."/>
            <person name="Boxall N.J."/>
            <person name="Watkin E.L.J."/>
        </authorList>
    </citation>
    <scope>NUCLEOTIDE SEQUENCE [LARGE SCALE GENOMIC DNA]</scope>
    <source>
        <strain evidence="7">F5</strain>
    </source>
</reference>
<evidence type="ECO:0000313" key="7">
    <source>
        <dbReference type="Proteomes" id="UP000095401"/>
    </source>
</evidence>
<evidence type="ECO:0000256" key="2">
    <source>
        <dbReference type="ARBA" id="ARBA00022679"/>
    </source>
</evidence>
<dbReference type="EC" id="2.1.2.2" evidence="4"/>
<keyword evidence="3 4" id="KW-0658">Purine biosynthesis</keyword>
<evidence type="ECO:0000313" key="6">
    <source>
        <dbReference type="EMBL" id="AOU98608.1"/>
    </source>
</evidence>
<accession>A0A1D8IQ27</accession>
<evidence type="ECO:0000259" key="5">
    <source>
        <dbReference type="Pfam" id="PF00551"/>
    </source>
</evidence>
<sequence length="225" mass="24224">MSTVSPPRIVVLVSGEGSNFEAIAEAIERGDVVGRIVAVISNRPQARALARAGRHGLPTEVVDHTAYSGREAFDTALAMRIDAHGPDLVVLAGFMRILTPSFVDHYLGRMLNIHPSLLPAYPGLDTHARVLADGMARHGASVHFVTRELDGGPVVLQGAVRIGIDDTPARLAKRVQVIEHRLYPQAVAWFTSGRLHLSGHRAILDGIPLDTPRQLDPSTEEASPP</sequence>
<comment type="catalytic activity">
    <reaction evidence="4">
        <text>N(1)-(5-phospho-beta-D-ribosyl)glycinamide + (6R)-10-formyltetrahydrofolate = N(2)-formyl-N(1)-(5-phospho-beta-D-ribosyl)glycinamide + (6S)-5,6,7,8-tetrahydrofolate + H(+)</text>
        <dbReference type="Rhea" id="RHEA:15053"/>
        <dbReference type="ChEBI" id="CHEBI:15378"/>
        <dbReference type="ChEBI" id="CHEBI:57453"/>
        <dbReference type="ChEBI" id="CHEBI:143788"/>
        <dbReference type="ChEBI" id="CHEBI:147286"/>
        <dbReference type="ChEBI" id="CHEBI:195366"/>
        <dbReference type="EC" id="2.1.2.2"/>
    </reaction>
</comment>
<name>A0A1D8IQ27_9GAMM</name>
<dbReference type="EMBL" id="CP017415">
    <property type="protein sequence ID" value="AOU98608.1"/>
    <property type="molecule type" value="Genomic_DNA"/>
</dbReference>
<dbReference type="NCBIfam" id="TIGR00639">
    <property type="entry name" value="PurN"/>
    <property type="match status" value="1"/>
</dbReference>
<feature type="binding site" evidence="4">
    <location>
        <begin position="17"/>
        <end position="19"/>
    </location>
    <ligand>
        <name>N(1)-(5-phospho-beta-D-ribosyl)glycinamide</name>
        <dbReference type="ChEBI" id="CHEBI:143788"/>
    </ligand>
</feature>
<dbReference type="InterPro" id="IPR002376">
    <property type="entry name" value="Formyl_transf_N"/>
</dbReference>
<dbReference type="Pfam" id="PF00551">
    <property type="entry name" value="Formyl_trans_N"/>
    <property type="match status" value="1"/>
</dbReference>
<protein>
    <recommendedName>
        <fullName evidence="4">Phosphoribosylglycinamide formyltransferase</fullName>
        <ecNumber evidence="4">2.1.2.2</ecNumber>
    </recommendedName>
    <alternativeName>
        <fullName evidence="4">5'-phosphoribosylglycinamide transformylase</fullName>
    </alternativeName>
    <alternativeName>
        <fullName evidence="4">GAR transformylase</fullName>
        <shortName evidence="4">GART</shortName>
    </alternativeName>
</protein>
<dbReference type="SUPFAM" id="SSF53328">
    <property type="entry name" value="Formyltransferase"/>
    <property type="match status" value="1"/>
</dbReference>
<dbReference type="GO" id="GO:0006189">
    <property type="term" value="P:'de novo' IMP biosynthetic process"/>
    <property type="evidence" value="ECO:0007669"/>
    <property type="project" value="UniProtKB-UniRule"/>
</dbReference>
<dbReference type="RefSeq" id="WP_070078968.1">
    <property type="nucleotide sequence ID" value="NZ_CP017415.1"/>
</dbReference>
<gene>
    <name evidence="4" type="primary">purN</name>
    <name evidence="6" type="ORF">BI364_12140</name>
</gene>
<dbReference type="Gene3D" id="3.40.50.170">
    <property type="entry name" value="Formyl transferase, N-terminal domain"/>
    <property type="match status" value="1"/>
</dbReference>
<proteinExistence type="inferred from homology"/>
<dbReference type="Proteomes" id="UP000095401">
    <property type="component" value="Chromosome"/>
</dbReference>
<keyword evidence="7" id="KW-1185">Reference proteome</keyword>
<feature type="domain" description="Formyl transferase N-terminal" evidence="5">
    <location>
        <begin position="8"/>
        <end position="187"/>
    </location>
</feature>
<dbReference type="UniPathway" id="UPA00074">
    <property type="reaction ID" value="UER00126"/>
</dbReference>
<evidence type="ECO:0000256" key="1">
    <source>
        <dbReference type="ARBA" id="ARBA00005054"/>
    </source>
</evidence>
<comment type="function">
    <text evidence="4">Catalyzes the transfer of a formyl group from 10-formyltetrahydrofolate to 5-phospho-ribosyl-glycinamide (GAR), producing 5-phospho-ribosyl-N-formylglycinamide (FGAR) and tetrahydrofolate.</text>
</comment>
<keyword evidence="2 4" id="KW-0808">Transferase</keyword>
<feature type="binding site" evidence="4">
    <location>
        <position position="112"/>
    </location>
    <ligand>
        <name>(6R)-10-formyltetrahydrofolate</name>
        <dbReference type="ChEBI" id="CHEBI:195366"/>
    </ligand>
</feature>
<comment type="pathway">
    <text evidence="1 4">Purine metabolism; IMP biosynthesis via de novo pathway; N(2)-formyl-N(1)-(5-phospho-D-ribosyl)glycinamide from N(1)-(5-phospho-D-ribosyl)glycinamide (10-formyl THF route): step 1/1.</text>
</comment>
<organism evidence="6 7">
    <name type="scientific">Acidihalobacter yilgarnensis</name>
    <dbReference type="NCBI Taxonomy" id="2819280"/>
    <lineage>
        <taxon>Bacteria</taxon>
        <taxon>Pseudomonadati</taxon>
        <taxon>Pseudomonadota</taxon>
        <taxon>Gammaproteobacteria</taxon>
        <taxon>Chromatiales</taxon>
        <taxon>Ectothiorhodospiraceae</taxon>
        <taxon>Acidihalobacter</taxon>
    </lineage>
</organism>
<feature type="binding site" evidence="4">
    <location>
        <position position="70"/>
    </location>
    <ligand>
        <name>(6R)-10-formyltetrahydrofolate</name>
        <dbReference type="ChEBI" id="CHEBI:195366"/>
    </ligand>
</feature>
<dbReference type="AlphaFoldDB" id="A0A1D8IQ27"/>
<dbReference type="InterPro" id="IPR036477">
    <property type="entry name" value="Formyl_transf_N_sf"/>
</dbReference>
<dbReference type="PANTHER" id="PTHR43369:SF2">
    <property type="entry name" value="PHOSPHORIBOSYLGLYCINAMIDE FORMYLTRANSFERASE"/>
    <property type="match status" value="1"/>
</dbReference>
<comment type="similarity">
    <text evidence="4">Belongs to the GART family.</text>
</comment>
<dbReference type="KEGG" id="aprs:BI364_12140"/>
<dbReference type="GO" id="GO:0004644">
    <property type="term" value="F:phosphoribosylglycinamide formyltransferase activity"/>
    <property type="evidence" value="ECO:0007669"/>
    <property type="project" value="UniProtKB-UniRule"/>
</dbReference>
<dbReference type="InterPro" id="IPR004607">
    <property type="entry name" value="GART"/>
</dbReference>
<evidence type="ECO:0000256" key="3">
    <source>
        <dbReference type="ARBA" id="ARBA00022755"/>
    </source>
</evidence>